<proteinExistence type="inferred from homology"/>
<evidence type="ECO:0000256" key="5">
    <source>
        <dbReference type="ARBA" id="ARBA00022857"/>
    </source>
</evidence>
<reference evidence="12 13" key="1">
    <citation type="submission" date="2024-02" db="EMBL/GenBank/DDBJ databases">
        <title>Full genome sequence of Nocardioides kribbensis.</title>
        <authorList>
            <person name="Poletto B.L."/>
            <person name="Silva G."/>
            <person name="Galante D."/>
            <person name="Campos K.R."/>
            <person name="Santos M.B.N."/>
            <person name="Sacchi C.T."/>
        </authorList>
    </citation>
    <scope>NUCLEOTIDE SEQUENCE [LARGE SCALE GENOMIC DNA]</scope>
    <source>
        <strain evidence="12 13">O4R</strain>
    </source>
</reference>
<dbReference type="InterPro" id="IPR036188">
    <property type="entry name" value="FAD/NAD-bd_sf"/>
</dbReference>
<evidence type="ECO:0000256" key="1">
    <source>
        <dbReference type="ARBA" id="ARBA00001974"/>
    </source>
</evidence>
<comment type="caution">
    <text evidence="12">The sequence shown here is derived from an EMBL/GenBank/DDBJ whole genome shotgun (WGS) entry which is preliminary data.</text>
</comment>
<dbReference type="PRINTS" id="PR00368">
    <property type="entry name" value="FADPNR"/>
</dbReference>
<dbReference type="NCBIfam" id="NF005884">
    <property type="entry name" value="PRK07846.1"/>
    <property type="match status" value="1"/>
</dbReference>
<evidence type="ECO:0000259" key="11">
    <source>
        <dbReference type="Pfam" id="PF07992"/>
    </source>
</evidence>
<evidence type="ECO:0000256" key="3">
    <source>
        <dbReference type="ARBA" id="ARBA00022630"/>
    </source>
</evidence>
<organism evidence="12 13">
    <name type="scientific">Nocardioides kribbensis</name>
    <dbReference type="NCBI Taxonomy" id="305517"/>
    <lineage>
        <taxon>Bacteria</taxon>
        <taxon>Bacillati</taxon>
        <taxon>Actinomycetota</taxon>
        <taxon>Actinomycetes</taxon>
        <taxon>Propionibacteriales</taxon>
        <taxon>Nocardioidaceae</taxon>
        <taxon>Nocardioides</taxon>
    </lineage>
</organism>
<comment type="cofactor">
    <cofactor evidence="1">
        <name>FAD</name>
        <dbReference type="ChEBI" id="CHEBI:57692"/>
    </cofactor>
</comment>
<comment type="similarity">
    <text evidence="2 9">Belongs to the class-I pyridine nucleotide-disulfide oxidoreductase family.</text>
</comment>
<dbReference type="SUPFAM" id="SSF51905">
    <property type="entry name" value="FAD/NAD(P)-binding domain"/>
    <property type="match status" value="1"/>
</dbReference>
<feature type="domain" description="FAD/NAD(P)-binding" evidence="11">
    <location>
        <begin position="4"/>
        <end position="310"/>
    </location>
</feature>
<dbReference type="RefSeq" id="WP_349805269.1">
    <property type="nucleotide sequence ID" value="NZ_JBEGDP010000022.1"/>
</dbReference>
<keyword evidence="6 9" id="KW-0560">Oxidoreductase</keyword>
<dbReference type="InterPro" id="IPR001100">
    <property type="entry name" value="Pyr_nuc-diS_OxRdtase"/>
</dbReference>
<dbReference type="GO" id="GO:0050627">
    <property type="term" value="F:mycothione reductase [NAD(P)H] activity"/>
    <property type="evidence" value="ECO:0007669"/>
    <property type="project" value="UniProtKB-EC"/>
</dbReference>
<evidence type="ECO:0000313" key="12">
    <source>
        <dbReference type="EMBL" id="MEQ7848830.1"/>
    </source>
</evidence>
<dbReference type="Pfam" id="PF07992">
    <property type="entry name" value="Pyr_redox_2"/>
    <property type="match status" value="1"/>
</dbReference>
<evidence type="ECO:0000256" key="7">
    <source>
        <dbReference type="ARBA" id="ARBA00023157"/>
    </source>
</evidence>
<evidence type="ECO:0000256" key="4">
    <source>
        <dbReference type="ARBA" id="ARBA00022827"/>
    </source>
</evidence>
<evidence type="ECO:0000256" key="6">
    <source>
        <dbReference type="ARBA" id="ARBA00023002"/>
    </source>
</evidence>
<keyword evidence="5" id="KW-0521">NADP</keyword>
<keyword evidence="4 9" id="KW-0274">FAD</keyword>
<evidence type="ECO:0000256" key="9">
    <source>
        <dbReference type="RuleBase" id="RU003691"/>
    </source>
</evidence>
<evidence type="ECO:0000256" key="8">
    <source>
        <dbReference type="ARBA" id="ARBA00023284"/>
    </source>
</evidence>
<dbReference type="Pfam" id="PF02852">
    <property type="entry name" value="Pyr_redox_dim"/>
    <property type="match status" value="1"/>
</dbReference>
<dbReference type="Gene3D" id="3.30.390.30">
    <property type="match status" value="1"/>
</dbReference>
<dbReference type="PANTHER" id="PTHR43014">
    <property type="entry name" value="MERCURIC REDUCTASE"/>
    <property type="match status" value="1"/>
</dbReference>
<keyword evidence="7" id="KW-1015">Disulfide bond</keyword>
<sequence>MTHYDVVVLGAGSGNTVIDKSFAGLSVAIVERGPFGGTCLNRGCIPSKMLIRPADVVDAAADGPRLGARTSADGADWDAVRDRVFGRLDEVSADGRACRESLPGVDLLSGTARFTGPRALSVELHDGATVELTADQVVLATGSRPVVPDIDGLDQVEHHTSDDVMRLETFPRRIGVVGGGYIGAELAHVFAAYGATVTQVESGEALISNQDHDISQTFTRIVSQRWDVRLGTSLERVSRAAGGTVMHLDDGSEVEVDALLLAIGRRPNGDLLDLDRAGVETDDTGRILVDEHQRTSAEGVWALGDASSPEPLKHVANQDARVVKHNLLHPDDLRVSDHRFVPNAVFASPQVAAVGLTEAEAREQGLDLAVARHEYGDTAFGWALEADDRHGEAAGYLVKLLADRATGRLVGAHLLGPQASLLVQPLIQAMSFDQPVADLARGQYWIHPALTEVVENALLALAGELAG</sequence>
<dbReference type="PRINTS" id="PR00411">
    <property type="entry name" value="PNDRDTASEI"/>
</dbReference>
<dbReference type="PIRSF" id="PIRSF000350">
    <property type="entry name" value="Mercury_reductase_MerA"/>
    <property type="match status" value="1"/>
</dbReference>
<evidence type="ECO:0000256" key="2">
    <source>
        <dbReference type="ARBA" id="ARBA00007532"/>
    </source>
</evidence>
<keyword evidence="3 9" id="KW-0285">Flavoprotein</keyword>
<dbReference type="InterPro" id="IPR004099">
    <property type="entry name" value="Pyr_nucl-diS_OxRdtase_dimer"/>
</dbReference>
<gene>
    <name evidence="12" type="ORF">V6R90_16225</name>
</gene>
<dbReference type="PROSITE" id="PS00076">
    <property type="entry name" value="PYRIDINE_REDOX_1"/>
    <property type="match status" value="1"/>
</dbReference>
<dbReference type="InterPro" id="IPR016156">
    <property type="entry name" value="FAD/NAD-linked_Rdtase_dimer_sf"/>
</dbReference>
<dbReference type="SUPFAM" id="SSF55424">
    <property type="entry name" value="FAD/NAD-linked reductases, dimerisation (C-terminal) domain"/>
    <property type="match status" value="1"/>
</dbReference>
<accession>A0ABV1P238</accession>
<dbReference type="EC" id="1.8.1.15" evidence="12"/>
<feature type="domain" description="Pyridine nucleotide-disulphide oxidoreductase dimerisation" evidence="10">
    <location>
        <begin position="341"/>
        <end position="457"/>
    </location>
</feature>
<evidence type="ECO:0000313" key="13">
    <source>
        <dbReference type="Proteomes" id="UP001482520"/>
    </source>
</evidence>
<evidence type="ECO:0000259" key="10">
    <source>
        <dbReference type="Pfam" id="PF02852"/>
    </source>
</evidence>
<keyword evidence="8 9" id="KW-0676">Redox-active center</keyword>
<dbReference type="InterPro" id="IPR012999">
    <property type="entry name" value="Pyr_OxRdtase_I_AS"/>
</dbReference>
<keyword evidence="13" id="KW-1185">Reference proteome</keyword>
<protein>
    <submittedName>
        <fullName evidence="12">Mycothione reductase</fullName>
        <ecNumber evidence="12">1.8.1.15</ecNumber>
    </submittedName>
</protein>
<dbReference type="InterPro" id="IPR023753">
    <property type="entry name" value="FAD/NAD-binding_dom"/>
</dbReference>
<name>A0ABV1P238_9ACTN</name>
<dbReference type="Gene3D" id="3.50.50.60">
    <property type="entry name" value="FAD/NAD(P)-binding domain"/>
    <property type="match status" value="2"/>
</dbReference>
<dbReference type="EMBL" id="JBEGDP010000022">
    <property type="protein sequence ID" value="MEQ7848830.1"/>
    <property type="molecule type" value="Genomic_DNA"/>
</dbReference>
<dbReference type="Proteomes" id="UP001482520">
    <property type="component" value="Unassembled WGS sequence"/>
</dbReference>